<keyword evidence="2" id="KW-1185">Reference proteome</keyword>
<organism evidence="1 2">
    <name type="scientific">Pelobates cultripes</name>
    <name type="common">Western spadefoot toad</name>
    <dbReference type="NCBI Taxonomy" id="61616"/>
    <lineage>
        <taxon>Eukaryota</taxon>
        <taxon>Metazoa</taxon>
        <taxon>Chordata</taxon>
        <taxon>Craniata</taxon>
        <taxon>Vertebrata</taxon>
        <taxon>Euteleostomi</taxon>
        <taxon>Amphibia</taxon>
        <taxon>Batrachia</taxon>
        <taxon>Anura</taxon>
        <taxon>Pelobatoidea</taxon>
        <taxon>Pelobatidae</taxon>
        <taxon>Pelobates</taxon>
    </lineage>
</organism>
<protein>
    <submittedName>
        <fullName evidence="1">Uncharacterized protein</fullName>
    </submittedName>
</protein>
<name>A0AAD1RF94_PELCU</name>
<accession>A0AAD1RF94</accession>
<dbReference type="EMBL" id="OW240913">
    <property type="protein sequence ID" value="CAH2251089.1"/>
    <property type="molecule type" value="Genomic_DNA"/>
</dbReference>
<dbReference type="Proteomes" id="UP001295444">
    <property type="component" value="Chromosome 02"/>
</dbReference>
<gene>
    <name evidence="1" type="ORF">PECUL_23A000632</name>
</gene>
<proteinExistence type="predicted"/>
<evidence type="ECO:0000313" key="1">
    <source>
        <dbReference type="EMBL" id="CAH2251089.1"/>
    </source>
</evidence>
<evidence type="ECO:0000313" key="2">
    <source>
        <dbReference type="Proteomes" id="UP001295444"/>
    </source>
</evidence>
<sequence length="71" mass="7737">MLRDATSNIKAHVATELGKQIAGLIEDMEALTSHTTEVETRILKLANATSAQTQDIAYFHGRISTIEGPQQ</sequence>
<reference evidence="1" key="1">
    <citation type="submission" date="2022-03" db="EMBL/GenBank/DDBJ databases">
        <authorList>
            <person name="Alioto T."/>
            <person name="Alioto T."/>
            <person name="Gomez Garrido J."/>
        </authorList>
    </citation>
    <scope>NUCLEOTIDE SEQUENCE</scope>
</reference>
<dbReference type="AlphaFoldDB" id="A0AAD1RF94"/>